<evidence type="ECO:0000313" key="1">
    <source>
        <dbReference type="EMBL" id="AYV85748.1"/>
    </source>
</evidence>
<gene>
    <name evidence="1" type="ORF">Satyrvirus36_6</name>
</gene>
<proteinExistence type="predicted"/>
<organism evidence="1">
    <name type="scientific">Satyrvirus sp</name>
    <dbReference type="NCBI Taxonomy" id="2487771"/>
    <lineage>
        <taxon>Viruses</taxon>
        <taxon>Varidnaviria</taxon>
        <taxon>Bamfordvirae</taxon>
        <taxon>Nucleocytoviricota</taxon>
        <taxon>Megaviricetes</taxon>
        <taxon>Imitervirales</taxon>
        <taxon>Mimiviridae</taxon>
        <taxon>Megamimivirinae</taxon>
    </lineage>
</organism>
<name>A0A3G5AF39_9VIRU</name>
<protein>
    <submittedName>
        <fullName evidence="1">Uncharacterized protein</fullName>
    </submittedName>
</protein>
<dbReference type="EMBL" id="MK072472">
    <property type="protein sequence ID" value="AYV85748.1"/>
    <property type="molecule type" value="Genomic_DNA"/>
</dbReference>
<reference evidence="1" key="1">
    <citation type="submission" date="2018-10" db="EMBL/GenBank/DDBJ databases">
        <title>Hidden diversity of soil giant viruses.</title>
        <authorList>
            <person name="Schulz F."/>
            <person name="Alteio L."/>
            <person name="Goudeau D."/>
            <person name="Ryan E.M."/>
            <person name="Malmstrom R.R."/>
            <person name="Blanchard J."/>
            <person name="Woyke T."/>
        </authorList>
    </citation>
    <scope>NUCLEOTIDE SEQUENCE</scope>
    <source>
        <strain evidence="1">SAV1</strain>
    </source>
</reference>
<accession>A0A3G5AF39</accession>
<sequence>MGLFHSLPLPDRIPCPNNETLHKMEDIGFKILKDDYIVVRDISYVKYTMPYGWSLENDTMTNLHHYYFVDEHGFARVEIRGFWEMNLFDGIQKKLWISIVHNPHKFKPYRSFINDLNRNREH</sequence>